<proteinExistence type="predicted"/>
<dbReference type="GO" id="GO:0003677">
    <property type="term" value="F:DNA binding"/>
    <property type="evidence" value="ECO:0007669"/>
    <property type="project" value="UniProtKB-KW"/>
</dbReference>
<gene>
    <name evidence="3" type="ORF">H9943_09595</name>
</gene>
<protein>
    <submittedName>
        <fullName evidence="3">Helix-turn-helix domain-containing protein</fullName>
    </submittedName>
</protein>
<evidence type="ECO:0000256" key="1">
    <source>
        <dbReference type="ARBA" id="ARBA00023125"/>
    </source>
</evidence>
<dbReference type="SMART" id="SM00530">
    <property type="entry name" value="HTH_XRE"/>
    <property type="match status" value="1"/>
</dbReference>
<evidence type="ECO:0000313" key="4">
    <source>
        <dbReference type="Proteomes" id="UP000824209"/>
    </source>
</evidence>
<dbReference type="AlphaFoldDB" id="A0A9D2M4Q9"/>
<dbReference type="PANTHER" id="PTHR46558">
    <property type="entry name" value="TRACRIPTIONAL REGULATORY PROTEIN-RELATED-RELATED"/>
    <property type="match status" value="1"/>
</dbReference>
<sequence>MNQYISAAVIKELREKKKITQAQLAEMLHVSDKTISKWETARGLPDIAFLEPLAGALGVSVAELLTGNCITNQNKSSNLMRSSVYVCPICGNVIHSVGQAMVSCCGVSLPALEPELCDAEHEIQTEMMETDLYVTIPLHPMTKQHSISFLAYVTADRFELVKLYPEGEAQGRFALKGRGKHGILYAYCNHHGLFLKKL</sequence>
<dbReference type="Gene3D" id="1.10.260.40">
    <property type="entry name" value="lambda repressor-like DNA-binding domains"/>
    <property type="match status" value="1"/>
</dbReference>
<dbReference type="PROSITE" id="PS50943">
    <property type="entry name" value="HTH_CROC1"/>
    <property type="match status" value="1"/>
</dbReference>
<dbReference type="EMBL" id="DWYA01000086">
    <property type="protein sequence ID" value="HJB40634.1"/>
    <property type="molecule type" value="Genomic_DNA"/>
</dbReference>
<accession>A0A9D2M4Q9</accession>
<dbReference type="SUPFAM" id="SSF47413">
    <property type="entry name" value="lambda repressor-like DNA-binding domains"/>
    <property type="match status" value="1"/>
</dbReference>
<name>A0A9D2M4Q9_9FIRM</name>
<dbReference type="InterPro" id="IPR001387">
    <property type="entry name" value="Cro/C1-type_HTH"/>
</dbReference>
<evidence type="ECO:0000313" key="3">
    <source>
        <dbReference type="EMBL" id="HJB40634.1"/>
    </source>
</evidence>
<dbReference type="Gene3D" id="2.60.40.730">
    <property type="entry name" value="SOR catalytic domain"/>
    <property type="match status" value="1"/>
</dbReference>
<dbReference type="PANTHER" id="PTHR46558:SF4">
    <property type="entry name" value="DNA-BIDING PHAGE PROTEIN"/>
    <property type="match status" value="1"/>
</dbReference>
<feature type="domain" description="HTH cro/C1-type" evidence="2">
    <location>
        <begin position="10"/>
        <end position="64"/>
    </location>
</feature>
<organism evidence="3 4">
    <name type="scientific">Candidatus Ruthenibacterium avium</name>
    <dbReference type="NCBI Taxonomy" id="2838751"/>
    <lineage>
        <taxon>Bacteria</taxon>
        <taxon>Bacillati</taxon>
        <taxon>Bacillota</taxon>
        <taxon>Clostridia</taxon>
        <taxon>Eubacteriales</taxon>
        <taxon>Oscillospiraceae</taxon>
        <taxon>Ruthenibacterium</taxon>
    </lineage>
</organism>
<keyword evidence="1" id="KW-0238">DNA-binding</keyword>
<dbReference type="Pfam" id="PF01381">
    <property type="entry name" value="HTH_3"/>
    <property type="match status" value="1"/>
</dbReference>
<dbReference type="GO" id="GO:0005506">
    <property type="term" value="F:iron ion binding"/>
    <property type="evidence" value="ECO:0007669"/>
    <property type="project" value="InterPro"/>
</dbReference>
<dbReference type="InterPro" id="IPR036073">
    <property type="entry name" value="Desulfoferrodoxin_Fe-bd_dom_sf"/>
</dbReference>
<comment type="caution">
    <text evidence="3">The sequence shown here is derived from an EMBL/GenBank/DDBJ whole genome shotgun (WGS) entry which is preliminary data.</text>
</comment>
<dbReference type="SUPFAM" id="SSF49367">
    <property type="entry name" value="Superoxide reductase-like"/>
    <property type="match status" value="1"/>
</dbReference>
<evidence type="ECO:0000259" key="2">
    <source>
        <dbReference type="PROSITE" id="PS50943"/>
    </source>
</evidence>
<dbReference type="GO" id="GO:0016491">
    <property type="term" value="F:oxidoreductase activity"/>
    <property type="evidence" value="ECO:0007669"/>
    <property type="project" value="InterPro"/>
</dbReference>
<dbReference type="CDD" id="cd00093">
    <property type="entry name" value="HTH_XRE"/>
    <property type="match status" value="1"/>
</dbReference>
<reference evidence="3" key="2">
    <citation type="submission" date="2021-04" db="EMBL/GenBank/DDBJ databases">
        <authorList>
            <person name="Gilroy R."/>
        </authorList>
    </citation>
    <scope>NUCLEOTIDE SEQUENCE</scope>
    <source>
        <strain evidence="3">ChiBcec8-14828</strain>
    </source>
</reference>
<reference evidence="3" key="1">
    <citation type="journal article" date="2021" name="PeerJ">
        <title>Extensive microbial diversity within the chicken gut microbiome revealed by metagenomics and culture.</title>
        <authorList>
            <person name="Gilroy R."/>
            <person name="Ravi A."/>
            <person name="Getino M."/>
            <person name="Pursley I."/>
            <person name="Horton D.L."/>
            <person name="Alikhan N.F."/>
            <person name="Baker D."/>
            <person name="Gharbi K."/>
            <person name="Hall N."/>
            <person name="Watson M."/>
            <person name="Adriaenssens E.M."/>
            <person name="Foster-Nyarko E."/>
            <person name="Jarju S."/>
            <person name="Secka A."/>
            <person name="Antonio M."/>
            <person name="Oren A."/>
            <person name="Chaudhuri R.R."/>
            <person name="La Ragione R."/>
            <person name="Hildebrand F."/>
            <person name="Pallen M.J."/>
        </authorList>
    </citation>
    <scope>NUCLEOTIDE SEQUENCE</scope>
    <source>
        <strain evidence="3">ChiBcec8-14828</strain>
    </source>
</reference>
<dbReference type="Proteomes" id="UP000824209">
    <property type="component" value="Unassembled WGS sequence"/>
</dbReference>
<dbReference type="InterPro" id="IPR002742">
    <property type="entry name" value="Desulfoferrodoxin_Fe-bd_dom"/>
</dbReference>
<dbReference type="Pfam" id="PF01880">
    <property type="entry name" value="Desulfoferrodox"/>
    <property type="match status" value="1"/>
</dbReference>
<dbReference type="InterPro" id="IPR010982">
    <property type="entry name" value="Lambda_DNA-bd_dom_sf"/>
</dbReference>